<evidence type="ECO:0000256" key="5">
    <source>
        <dbReference type="SAM" id="Phobius"/>
    </source>
</evidence>
<proteinExistence type="predicted"/>
<dbReference type="Proteomes" id="UP000077248">
    <property type="component" value="Unassembled WGS sequence"/>
</dbReference>
<keyword evidence="3 5" id="KW-1133">Transmembrane helix</keyword>
<dbReference type="InterPro" id="IPR045863">
    <property type="entry name" value="CorA_TM1_TM2"/>
</dbReference>
<dbReference type="RefSeq" id="XP_018385093.1">
    <property type="nucleotide sequence ID" value="XM_018530194.1"/>
</dbReference>
<dbReference type="Gene3D" id="1.20.58.340">
    <property type="entry name" value="Magnesium transport protein CorA, transmembrane region"/>
    <property type="match status" value="1"/>
</dbReference>
<dbReference type="VEuPathDB" id="FungiDB:CC77DRAFT_134250"/>
<keyword evidence="4 5" id="KW-0472">Membrane</keyword>
<reference evidence="6 7" key="1">
    <citation type="submission" date="2016-05" db="EMBL/GenBank/DDBJ databases">
        <title>Comparative analysis of secretome profiles of manganese(II)-oxidizing ascomycete fungi.</title>
        <authorList>
            <consortium name="DOE Joint Genome Institute"/>
            <person name="Zeiner C.A."/>
            <person name="Purvine S.O."/>
            <person name="Zink E.M."/>
            <person name="Wu S."/>
            <person name="Pasa-Tolic L."/>
            <person name="Chaput D.L."/>
            <person name="Haridas S."/>
            <person name="Grigoriev I.V."/>
            <person name="Santelli C.M."/>
            <person name="Hansel C.M."/>
        </authorList>
    </citation>
    <scope>NUCLEOTIDE SEQUENCE [LARGE SCALE GENOMIC DNA]</scope>
    <source>
        <strain evidence="6 7">SRC1lrK2f</strain>
    </source>
</reference>
<sequence length="527" mass="60382">MLGSKAIVTGDPYVTHCRRYLAEAQRDPLFSAPHLKDFLEYLSEPSSQWPVDDKPFTWPYPRPMINDLRRSSDTRSNSFDIPEKVTRDHESLGLLFLSGYPSSRWLKDVGEKYKVDMHFFQQHLGSIRPSVHVDVFAEPSLPSSSGHTLKLKIPTIGYLGDTGDSFRDMSRTRALLVEDLRKQILDNAQRHPVGQPIVRDVYLHNQEHFTLLQEVSMCLLRDNNMWTVLIWTDAGYEDKDPDLSFLFKRAPNMLHIAPKLCPTVFNRPIRFGESVYSSVASSDVRFNATQVFNSLHKAYGKTLDPHLTSQDPFYAVSEVYSFAAAAENQFLNMMRDILDNRIESIVRESLQSKNSTHDALPERANIQYDRTILDAHSDRISNVVAFLKAADDPVWFPNVDHHDRREASRARTSLVHDFQHLHAQIIQLIQRCERAMEMVAHNASLLEAKRSNLQSEGLEKLTRLTTIVTLLYVPLSFVCTFFGMNFSTFGQGKLSLWIWAAVSAPVMLISLVFLRRMLKNDSKKTRP</sequence>
<keyword evidence="2 5" id="KW-0812">Transmembrane</keyword>
<organism evidence="6 7">
    <name type="scientific">Alternaria alternata</name>
    <name type="common">Alternaria rot fungus</name>
    <name type="synonym">Torula alternata</name>
    <dbReference type="NCBI Taxonomy" id="5599"/>
    <lineage>
        <taxon>Eukaryota</taxon>
        <taxon>Fungi</taxon>
        <taxon>Dikarya</taxon>
        <taxon>Ascomycota</taxon>
        <taxon>Pezizomycotina</taxon>
        <taxon>Dothideomycetes</taxon>
        <taxon>Pleosporomycetidae</taxon>
        <taxon>Pleosporales</taxon>
        <taxon>Pleosporineae</taxon>
        <taxon>Pleosporaceae</taxon>
        <taxon>Alternaria</taxon>
        <taxon>Alternaria sect. Alternaria</taxon>
        <taxon>Alternaria alternata complex</taxon>
    </lineage>
</organism>
<dbReference type="EMBL" id="KV441480">
    <property type="protein sequence ID" value="OAG19672.1"/>
    <property type="molecule type" value="Genomic_DNA"/>
</dbReference>
<feature type="transmembrane region" description="Helical" evidence="5">
    <location>
        <begin position="464"/>
        <end position="484"/>
    </location>
</feature>
<keyword evidence="7" id="KW-1185">Reference proteome</keyword>
<dbReference type="InterPro" id="IPR002523">
    <property type="entry name" value="MgTranspt_CorA/ZnTranspt_ZntB"/>
</dbReference>
<protein>
    <recommendedName>
        <fullName evidence="8">Cora-domain-containing protein</fullName>
    </recommendedName>
</protein>
<dbReference type="SUPFAM" id="SSF144083">
    <property type="entry name" value="Magnesium transport protein CorA, transmembrane region"/>
    <property type="match status" value="1"/>
</dbReference>
<evidence type="ECO:0000256" key="3">
    <source>
        <dbReference type="ARBA" id="ARBA00022989"/>
    </source>
</evidence>
<evidence type="ECO:0000256" key="1">
    <source>
        <dbReference type="ARBA" id="ARBA00004141"/>
    </source>
</evidence>
<comment type="subcellular location">
    <subcellularLocation>
        <location evidence="1">Membrane</location>
        <topology evidence="1">Multi-pass membrane protein</topology>
    </subcellularLocation>
</comment>
<evidence type="ECO:0000256" key="2">
    <source>
        <dbReference type="ARBA" id="ARBA00022692"/>
    </source>
</evidence>
<gene>
    <name evidence="6" type="ORF">CC77DRAFT_134250</name>
</gene>
<evidence type="ECO:0000313" key="7">
    <source>
        <dbReference type="Proteomes" id="UP000077248"/>
    </source>
</evidence>
<dbReference type="KEGG" id="aalt:CC77DRAFT_134250"/>
<accession>A0A177DKW6</accession>
<dbReference type="GO" id="GO:0016020">
    <property type="term" value="C:membrane"/>
    <property type="evidence" value="ECO:0007669"/>
    <property type="project" value="UniProtKB-SubCell"/>
</dbReference>
<feature type="transmembrane region" description="Helical" evidence="5">
    <location>
        <begin position="496"/>
        <end position="514"/>
    </location>
</feature>
<dbReference type="GO" id="GO:0046873">
    <property type="term" value="F:metal ion transmembrane transporter activity"/>
    <property type="evidence" value="ECO:0007669"/>
    <property type="project" value="InterPro"/>
</dbReference>
<evidence type="ECO:0000256" key="4">
    <source>
        <dbReference type="ARBA" id="ARBA00023136"/>
    </source>
</evidence>
<name>A0A177DKW6_ALTAL</name>
<dbReference type="GeneID" id="29115788"/>
<dbReference type="OMA" id="GMNFAQF"/>
<dbReference type="AlphaFoldDB" id="A0A177DKW6"/>
<evidence type="ECO:0008006" key="8">
    <source>
        <dbReference type="Google" id="ProtNLM"/>
    </source>
</evidence>
<dbReference type="Pfam" id="PF01544">
    <property type="entry name" value="CorA"/>
    <property type="match status" value="1"/>
</dbReference>
<evidence type="ECO:0000313" key="6">
    <source>
        <dbReference type="EMBL" id="OAG19672.1"/>
    </source>
</evidence>